<proteinExistence type="predicted"/>
<evidence type="ECO:0000313" key="2">
    <source>
        <dbReference type="EMBL" id="GGE06063.1"/>
    </source>
</evidence>
<feature type="compositionally biased region" description="Basic and acidic residues" evidence="1">
    <location>
        <begin position="341"/>
        <end position="354"/>
    </location>
</feature>
<comment type="caution">
    <text evidence="2">The sequence shown here is derived from an EMBL/GenBank/DDBJ whole genome shotgun (WGS) entry which is preliminary data.</text>
</comment>
<feature type="compositionally biased region" description="Basic and acidic residues" evidence="1">
    <location>
        <begin position="323"/>
        <end position="333"/>
    </location>
</feature>
<sequence>MTKAGKQFDFIIISNGPDGKDIARQIQQSGKSAWVLHLEPGTTASVLCSSPIVRNRPGHQVEEWSQEDTAPSSRGVLTQCLSQEGHHAVYLLQAPMTEAPVNTGPYLTASDSGTVRSKKLPPFLLEREIQQRKRLIHRPHLLDRTVKTEETQTKPGVEEGKAAQDQPIFRERELKLRKRLTRGLRRTQVTPAASTASSSAFNPPVTEPPLPPIQEDETALWSMNETVDSLDSPEATTSFSLDETEWLGAEAAPGMGMDPETPKEESLPTEGEATAPADPETPDRTQEDEEQPVYPKSVIPMNHGRVRNRRSPRKKDRRPFQSYKEEETREFRESTSIPGHRVWEAPEKGEQQEEVREDTDFSFEYDEEAWLKSFQRKNSPRDDREADSATSENRKSATPPDTPPASKERTARPFSKPPASSAGRPKKPTRSSRPFEQVNAARKHSDQRPSARKSASFMGEEEARRILKQSSSGDSGDTLKRDTIELEDPYGYDSYEDFLTPFANAEVEKLEKRKLALRGLHNLINNLG</sequence>
<dbReference type="Proteomes" id="UP000625210">
    <property type="component" value="Unassembled WGS sequence"/>
</dbReference>
<reference evidence="2" key="1">
    <citation type="journal article" date="2014" name="Int. J. Syst. Evol. Microbiol.">
        <title>Complete genome sequence of Corynebacterium casei LMG S-19264T (=DSM 44701T), isolated from a smear-ripened cheese.</title>
        <authorList>
            <consortium name="US DOE Joint Genome Institute (JGI-PGF)"/>
            <person name="Walter F."/>
            <person name="Albersmeier A."/>
            <person name="Kalinowski J."/>
            <person name="Ruckert C."/>
        </authorList>
    </citation>
    <scope>NUCLEOTIDE SEQUENCE</scope>
    <source>
        <strain evidence="2">CGMCC 1.15179</strain>
    </source>
</reference>
<feature type="compositionally biased region" description="Basic residues" evidence="1">
    <location>
        <begin position="304"/>
        <end position="317"/>
    </location>
</feature>
<feature type="compositionally biased region" description="Basic and acidic residues" evidence="1">
    <location>
        <begin position="379"/>
        <end position="395"/>
    </location>
</feature>
<name>A0A8J2VH74_9BACL</name>
<dbReference type="EMBL" id="BMHQ01000001">
    <property type="protein sequence ID" value="GGE06063.1"/>
    <property type="molecule type" value="Genomic_DNA"/>
</dbReference>
<dbReference type="RefSeq" id="WP_188646237.1">
    <property type="nucleotide sequence ID" value="NZ_BMHQ01000001.1"/>
</dbReference>
<evidence type="ECO:0000313" key="3">
    <source>
        <dbReference type="Proteomes" id="UP000625210"/>
    </source>
</evidence>
<reference evidence="2" key="2">
    <citation type="submission" date="2020-09" db="EMBL/GenBank/DDBJ databases">
        <authorList>
            <person name="Sun Q."/>
            <person name="Zhou Y."/>
        </authorList>
    </citation>
    <scope>NUCLEOTIDE SEQUENCE</scope>
    <source>
        <strain evidence="2">CGMCC 1.15179</strain>
    </source>
</reference>
<dbReference type="AlphaFoldDB" id="A0A8J2VH74"/>
<keyword evidence="3" id="KW-1185">Reference proteome</keyword>
<protein>
    <submittedName>
        <fullName evidence="2">Uncharacterized protein</fullName>
    </submittedName>
</protein>
<organism evidence="2 3">
    <name type="scientific">Marinithermofilum abyssi</name>
    <dbReference type="NCBI Taxonomy" id="1571185"/>
    <lineage>
        <taxon>Bacteria</taxon>
        <taxon>Bacillati</taxon>
        <taxon>Bacillota</taxon>
        <taxon>Bacilli</taxon>
        <taxon>Bacillales</taxon>
        <taxon>Thermoactinomycetaceae</taxon>
        <taxon>Marinithermofilum</taxon>
    </lineage>
</organism>
<feature type="compositionally biased region" description="Acidic residues" evidence="1">
    <location>
        <begin position="355"/>
        <end position="368"/>
    </location>
</feature>
<gene>
    <name evidence="2" type="ORF">GCM10011571_03980</name>
</gene>
<accession>A0A8J2VH74</accession>
<evidence type="ECO:0000256" key="1">
    <source>
        <dbReference type="SAM" id="MobiDB-lite"/>
    </source>
</evidence>
<feature type="region of interest" description="Disordered" evidence="1">
    <location>
        <begin position="251"/>
        <end position="484"/>
    </location>
</feature>
<feature type="region of interest" description="Disordered" evidence="1">
    <location>
        <begin position="179"/>
        <end position="213"/>
    </location>
</feature>